<dbReference type="GO" id="GO:0008270">
    <property type="term" value="F:zinc ion binding"/>
    <property type="evidence" value="ECO:0007669"/>
    <property type="project" value="UniProtKB-KW"/>
</dbReference>
<proteinExistence type="predicted"/>
<protein>
    <recommendedName>
        <fullName evidence="6">C3H1-type domain-containing protein</fullName>
    </recommendedName>
</protein>
<keyword evidence="8" id="KW-1185">Reference proteome</keyword>
<dbReference type="PANTHER" id="PTHR46582">
    <property type="entry name" value="ZINC FINGER CCCH DOMAIN-CONTAINING PROTEIN 18"/>
    <property type="match status" value="1"/>
</dbReference>
<keyword evidence="2 4" id="KW-0863">Zinc-finger</keyword>
<dbReference type="GO" id="GO:0071011">
    <property type="term" value="C:precatalytic spliceosome"/>
    <property type="evidence" value="ECO:0007669"/>
    <property type="project" value="TreeGrafter"/>
</dbReference>
<dbReference type="AlphaFoldDB" id="A0AA39IMJ1"/>
<evidence type="ECO:0000313" key="7">
    <source>
        <dbReference type="EMBL" id="KAK0426149.1"/>
    </source>
</evidence>
<dbReference type="InterPro" id="IPR052647">
    <property type="entry name" value="Zinc_finger_CCCH-type"/>
</dbReference>
<evidence type="ECO:0000256" key="1">
    <source>
        <dbReference type="ARBA" id="ARBA00022723"/>
    </source>
</evidence>
<feature type="region of interest" description="Disordered" evidence="5">
    <location>
        <begin position="289"/>
        <end position="425"/>
    </location>
</feature>
<evidence type="ECO:0000256" key="4">
    <source>
        <dbReference type="PROSITE-ProRule" id="PRU00723"/>
    </source>
</evidence>
<accession>A0AA39IMJ1</accession>
<feature type="domain" description="C3H1-type" evidence="6">
    <location>
        <begin position="239"/>
        <end position="266"/>
    </location>
</feature>
<feature type="zinc finger region" description="C3H1-type" evidence="4">
    <location>
        <begin position="239"/>
        <end position="266"/>
    </location>
</feature>
<dbReference type="InterPro" id="IPR036855">
    <property type="entry name" value="Znf_CCCH_sf"/>
</dbReference>
<comment type="caution">
    <text evidence="7">The sequence shown here is derived from an EMBL/GenBank/DDBJ whole genome shotgun (WGS) entry which is preliminary data.</text>
</comment>
<feature type="compositionally biased region" description="Basic and acidic residues" evidence="5">
    <location>
        <begin position="534"/>
        <end position="551"/>
    </location>
</feature>
<dbReference type="PROSITE" id="PS50103">
    <property type="entry name" value="ZF_C3H1"/>
    <property type="match status" value="1"/>
</dbReference>
<evidence type="ECO:0000259" key="6">
    <source>
        <dbReference type="PROSITE" id="PS50103"/>
    </source>
</evidence>
<feature type="compositionally biased region" description="Basic and acidic residues" evidence="5">
    <location>
        <begin position="295"/>
        <end position="328"/>
    </location>
</feature>
<feature type="region of interest" description="Disordered" evidence="5">
    <location>
        <begin position="88"/>
        <end position="244"/>
    </location>
</feature>
<dbReference type="Pfam" id="PF00642">
    <property type="entry name" value="zf-CCCH"/>
    <property type="match status" value="1"/>
</dbReference>
<feature type="compositionally biased region" description="Basic and acidic residues" evidence="5">
    <location>
        <begin position="385"/>
        <end position="397"/>
    </location>
</feature>
<dbReference type="EMBL" id="JAUCMV010000001">
    <property type="protein sequence ID" value="KAK0426149.1"/>
    <property type="molecule type" value="Genomic_DNA"/>
</dbReference>
<evidence type="ECO:0000256" key="2">
    <source>
        <dbReference type="ARBA" id="ARBA00022771"/>
    </source>
</evidence>
<organism evidence="7 8">
    <name type="scientific">Steinernema hermaphroditum</name>
    <dbReference type="NCBI Taxonomy" id="289476"/>
    <lineage>
        <taxon>Eukaryota</taxon>
        <taxon>Metazoa</taxon>
        <taxon>Ecdysozoa</taxon>
        <taxon>Nematoda</taxon>
        <taxon>Chromadorea</taxon>
        <taxon>Rhabditida</taxon>
        <taxon>Tylenchina</taxon>
        <taxon>Panagrolaimomorpha</taxon>
        <taxon>Strongyloidoidea</taxon>
        <taxon>Steinernematidae</taxon>
        <taxon>Steinernema</taxon>
    </lineage>
</organism>
<gene>
    <name evidence="7" type="ORF">QR680_009555</name>
</gene>
<reference evidence="7" key="1">
    <citation type="submission" date="2023-06" db="EMBL/GenBank/DDBJ databases">
        <title>Genomic analysis of the entomopathogenic nematode Steinernema hermaphroditum.</title>
        <authorList>
            <person name="Schwarz E.M."/>
            <person name="Heppert J.K."/>
            <person name="Baniya A."/>
            <person name="Schwartz H.T."/>
            <person name="Tan C.-H."/>
            <person name="Antoshechkin I."/>
            <person name="Sternberg P.W."/>
            <person name="Goodrich-Blair H."/>
            <person name="Dillman A.R."/>
        </authorList>
    </citation>
    <scope>NUCLEOTIDE SEQUENCE</scope>
    <source>
        <strain evidence="7">PS9179</strain>
        <tissue evidence="7">Whole animal</tissue>
    </source>
</reference>
<dbReference type="GO" id="GO:0003723">
    <property type="term" value="F:RNA binding"/>
    <property type="evidence" value="ECO:0007669"/>
    <property type="project" value="TreeGrafter"/>
</dbReference>
<dbReference type="PANTHER" id="PTHR46582:SF1">
    <property type="entry name" value="ZINC FINGER CCCH DOMAIN-CONTAINING PROTEIN 18"/>
    <property type="match status" value="1"/>
</dbReference>
<name>A0AA39IMJ1_9BILA</name>
<dbReference type="Gene3D" id="4.10.1000.10">
    <property type="entry name" value="Zinc finger, CCCH-type"/>
    <property type="match status" value="1"/>
</dbReference>
<evidence type="ECO:0000256" key="5">
    <source>
        <dbReference type="SAM" id="MobiDB-lite"/>
    </source>
</evidence>
<feature type="compositionally biased region" description="Acidic residues" evidence="5">
    <location>
        <begin position="157"/>
        <end position="173"/>
    </location>
</feature>
<dbReference type="Proteomes" id="UP001175271">
    <property type="component" value="Unassembled WGS sequence"/>
</dbReference>
<feature type="compositionally biased region" description="Basic and acidic residues" evidence="5">
    <location>
        <begin position="407"/>
        <end position="422"/>
    </location>
</feature>
<sequence>MEDPGAASVCLSIAVSVQRWMQSVVPARSLAPGVAVGFTLLVEGRLLRQIPIRRNLNDVSAILSLPLSYPTFRHSWCSDIQQVMAEPMSDDDGEVIDRISSSSPEDISEEIEPFPQRNKRPPMTPPTPENCENIEDDISDVEPSPPQPADISSDSNNADDNDNLDYSDGEGDASEQLLNREGSSVPVEETEDKKELSDGELEEGELESDSEDEVEGATLKDNKEKSDSRSPSRSPPPKSRNDGICKFYLRGNCTWGVTCKFYHPTDAECEQLRREEGIDGRRSITRVYQRAASPAKEEDAWERGLKQARERMKKASELKKDPDFDKKRLLMSASDASPRRRSDSEDSLDRNSPGGAREKSRRIPDPVPFFPVGSSGRPPSLIDVMRNEDRRRNEAVKDLGPQVLYPSRDRDRNRNRRSHDNKTAPVPLREVAAQLAAAPPHLRGRPRALRFLARDHLLARVKSLSAEIEEIGNTKLMPRGRQSKAAIQPLCVQIGIGRRNASPHLPLISPRSAFLNAVVRSVPNPEVDPLSTETGDKVRAERSHKNREKSVHQKGMTEPQLLIARTQILCLVCKESHFRPKVIQLVRMMNRILNVMSRDLRARLYLGQRLRHLQKLFQSSMTKNVVVKNYWINSDLLKRPSLENATS</sequence>
<dbReference type="InterPro" id="IPR000571">
    <property type="entry name" value="Znf_CCCH"/>
</dbReference>
<evidence type="ECO:0000313" key="8">
    <source>
        <dbReference type="Proteomes" id="UP001175271"/>
    </source>
</evidence>
<dbReference type="SUPFAM" id="SSF90229">
    <property type="entry name" value="CCCH zinc finger"/>
    <property type="match status" value="1"/>
</dbReference>
<keyword evidence="1 4" id="KW-0479">Metal-binding</keyword>
<feature type="region of interest" description="Disordered" evidence="5">
    <location>
        <begin position="526"/>
        <end position="554"/>
    </location>
</feature>
<dbReference type="SMART" id="SM00356">
    <property type="entry name" value="ZnF_C3H1"/>
    <property type="match status" value="1"/>
</dbReference>
<feature type="compositionally biased region" description="Acidic residues" evidence="5">
    <location>
        <begin position="198"/>
        <end position="215"/>
    </location>
</feature>
<feature type="compositionally biased region" description="Basic and acidic residues" evidence="5">
    <location>
        <begin position="337"/>
        <end position="349"/>
    </location>
</feature>
<keyword evidence="3 4" id="KW-0862">Zinc</keyword>
<evidence type="ECO:0000256" key="3">
    <source>
        <dbReference type="ARBA" id="ARBA00022833"/>
    </source>
</evidence>
<feature type="compositionally biased region" description="Basic and acidic residues" evidence="5">
    <location>
        <begin position="218"/>
        <end position="230"/>
    </location>
</feature>